<dbReference type="AlphaFoldDB" id="A0A7W7QUA2"/>
<dbReference type="EMBL" id="JACHJP010000011">
    <property type="protein sequence ID" value="MBB4919863.1"/>
    <property type="molecule type" value="Genomic_DNA"/>
</dbReference>
<gene>
    <name evidence="2" type="ORF">FHS44_007007</name>
</gene>
<sequence length="101" mass="10642">MNARSRLAAVCATALLTATMVTGTATSASAAPTGCSYQIVDRTASSYCSGGTGEHRVFVLQKHFLAEVGYIPIYSEWAPAGTTSSTWITAHEIVSVQVQTR</sequence>
<dbReference type="Proteomes" id="UP000552644">
    <property type="component" value="Unassembled WGS sequence"/>
</dbReference>
<evidence type="ECO:0000313" key="2">
    <source>
        <dbReference type="EMBL" id="MBB4919863.1"/>
    </source>
</evidence>
<reference evidence="2 3" key="1">
    <citation type="submission" date="2020-08" db="EMBL/GenBank/DDBJ databases">
        <title>Genomic Encyclopedia of Type Strains, Phase III (KMG-III): the genomes of soil and plant-associated and newly described type strains.</title>
        <authorList>
            <person name="Whitman W."/>
        </authorList>
    </citation>
    <scope>NUCLEOTIDE SEQUENCE [LARGE SCALE GENOMIC DNA]</scope>
    <source>
        <strain evidence="2 3">CECT 8840</strain>
    </source>
</reference>
<comment type="caution">
    <text evidence="2">The sequence shown here is derived from an EMBL/GenBank/DDBJ whole genome shotgun (WGS) entry which is preliminary data.</text>
</comment>
<accession>A0A7W7QUA2</accession>
<keyword evidence="1" id="KW-0732">Signal</keyword>
<feature type="signal peptide" evidence="1">
    <location>
        <begin position="1"/>
        <end position="30"/>
    </location>
</feature>
<protein>
    <recommendedName>
        <fullName evidence="4">Secreted protein</fullName>
    </recommendedName>
</protein>
<evidence type="ECO:0000256" key="1">
    <source>
        <dbReference type="SAM" id="SignalP"/>
    </source>
</evidence>
<keyword evidence="3" id="KW-1185">Reference proteome</keyword>
<feature type="chain" id="PRO_5030983502" description="Secreted protein" evidence="1">
    <location>
        <begin position="31"/>
        <end position="101"/>
    </location>
</feature>
<name>A0A7W7QUA2_9ACTN</name>
<dbReference type="RefSeq" id="WP_184722861.1">
    <property type="nucleotide sequence ID" value="NZ_JACHJP010000011.1"/>
</dbReference>
<organism evidence="2 3">
    <name type="scientific">Streptosporangium saharense</name>
    <dbReference type="NCBI Taxonomy" id="1706840"/>
    <lineage>
        <taxon>Bacteria</taxon>
        <taxon>Bacillati</taxon>
        <taxon>Actinomycetota</taxon>
        <taxon>Actinomycetes</taxon>
        <taxon>Streptosporangiales</taxon>
        <taxon>Streptosporangiaceae</taxon>
        <taxon>Streptosporangium</taxon>
    </lineage>
</organism>
<evidence type="ECO:0000313" key="3">
    <source>
        <dbReference type="Proteomes" id="UP000552644"/>
    </source>
</evidence>
<evidence type="ECO:0008006" key="4">
    <source>
        <dbReference type="Google" id="ProtNLM"/>
    </source>
</evidence>
<proteinExistence type="predicted"/>